<dbReference type="SUPFAM" id="SSF56672">
    <property type="entry name" value="DNA/RNA polymerases"/>
    <property type="match status" value="1"/>
</dbReference>
<proteinExistence type="predicted"/>
<dbReference type="Proteomes" id="UP000479190">
    <property type="component" value="Unassembled WGS sequence"/>
</dbReference>
<dbReference type="OrthoDB" id="7692185at2759"/>
<feature type="region of interest" description="Disordered" evidence="1">
    <location>
        <begin position="564"/>
        <end position="613"/>
    </location>
</feature>
<evidence type="ECO:0000313" key="4">
    <source>
        <dbReference type="Proteomes" id="UP000479190"/>
    </source>
</evidence>
<dbReference type="EMBL" id="CADCXV010001133">
    <property type="protein sequence ID" value="CAB0041824.1"/>
    <property type="molecule type" value="Genomic_DNA"/>
</dbReference>
<dbReference type="InterPro" id="IPR000477">
    <property type="entry name" value="RT_dom"/>
</dbReference>
<accession>A0A6H5IYL0</accession>
<dbReference type="Pfam" id="PF00078">
    <property type="entry name" value="RVT_1"/>
    <property type="match status" value="1"/>
</dbReference>
<evidence type="ECO:0000256" key="1">
    <source>
        <dbReference type="SAM" id="MobiDB-lite"/>
    </source>
</evidence>
<evidence type="ECO:0000313" key="3">
    <source>
        <dbReference type="EMBL" id="CAB0041824.1"/>
    </source>
</evidence>
<dbReference type="InterPro" id="IPR043502">
    <property type="entry name" value="DNA/RNA_pol_sf"/>
</dbReference>
<dbReference type="PANTHER" id="PTHR19446">
    <property type="entry name" value="REVERSE TRANSCRIPTASES"/>
    <property type="match status" value="1"/>
</dbReference>
<name>A0A6H5IYL0_9HYME</name>
<reference evidence="3 4" key="1">
    <citation type="submission" date="2020-02" db="EMBL/GenBank/DDBJ databases">
        <authorList>
            <person name="Ferguson B K."/>
        </authorList>
    </citation>
    <scope>NUCLEOTIDE SEQUENCE [LARGE SCALE GENOMIC DNA]</scope>
</reference>
<dbReference type="AlphaFoldDB" id="A0A6H5IYL0"/>
<sequence>MSRLRGPRANSPSSPTLVRRIVAALFPRVPDEPALPPPLQARAIVPAVTMEELRGACRRIKDHTAQRLVLLPKPGKPPEEPSSYRPLCMLDTAGKILERPICDRLEAITESPGGLSDYQYGFRKRRSTINAIENVIATAQEAIAGKRWNRGTKKYCAVVTLDVKNAFNSARWNNIHAALRQMHVPEYLLRIIRSYLSARLLDYDTDDGPETHRVTAGVPQGSVCSIMSTPCIRYLGLYIDSRLRFDQHLRIVSEKAARVAGALTKIMPNIESVHRQACLRVISGRPHVSYDMTHVRAGVPTLALLADERARIYQRRPEDVKEEGRRETLNRKAGKLVPHQNMVANPRCTKQLVDALLRRAVVMIPRADARRATARRVIASSQTSTTQRREGITYESSIGLSEELDALTSSETFSACTQASLANINNYKLIYFDIETTGLQEAIACTQESHYTPLPTVSHFSRPKDLGRSRDPLPEGSLWAAKKTRITYKRSILCRNSNLFISSLKCNLSYGRSRINMEDIQDALPNADNVEFQRDEVEVEEIEEHEPRDREIVPRTAAKRAARIGEAVVGRGGRGRGIRGRVRGRGQGNRGQRGGRGARGGRGGRGGRGRGQN</sequence>
<evidence type="ECO:0000259" key="2">
    <source>
        <dbReference type="Pfam" id="PF00078"/>
    </source>
</evidence>
<organism evidence="3 4">
    <name type="scientific">Trichogramma brassicae</name>
    <dbReference type="NCBI Taxonomy" id="86971"/>
    <lineage>
        <taxon>Eukaryota</taxon>
        <taxon>Metazoa</taxon>
        <taxon>Ecdysozoa</taxon>
        <taxon>Arthropoda</taxon>
        <taxon>Hexapoda</taxon>
        <taxon>Insecta</taxon>
        <taxon>Pterygota</taxon>
        <taxon>Neoptera</taxon>
        <taxon>Endopterygota</taxon>
        <taxon>Hymenoptera</taxon>
        <taxon>Apocrita</taxon>
        <taxon>Proctotrupomorpha</taxon>
        <taxon>Chalcidoidea</taxon>
        <taxon>Trichogrammatidae</taxon>
        <taxon>Trichogramma</taxon>
    </lineage>
</organism>
<feature type="domain" description="Reverse transcriptase" evidence="2">
    <location>
        <begin position="72"/>
        <end position="225"/>
    </location>
</feature>
<feature type="compositionally biased region" description="Gly residues" evidence="1">
    <location>
        <begin position="585"/>
        <end position="613"/>
    </location>
</feature>
<dbReference type="GO" id="GO:0071897">
    <property type="term" value="P:DNA biosynthetic process"/>
    <property type="evidence" value="ECO:0007669"/>
    <property type="project" value="UniProtKB-ARBA"/>
</dbReference>
<protein>
    <recommendedName>
        <fullName evidence="2">Reverse transcriptase domain-containing protein</fullName>
    </recommendedName>
</protein>
<keyword evidence="4" id="KW-1185">Reference proteome</keyword>
<feature type="compositionally biased region" description="Basic residues" evidence="1">
    <location>
        <begin position="573"/>
        <end position="584"/>
    </location>
</feature>
<gene>
    <name evidence="3" type="ORF">TBRA_LOCUS13475</name>
</gene>